<dbReference type="GO" id="GO:0005524">
    <property type="term" value="F:ATP binding"/>
    <property type="evidence" value="ECO:0007669"/>
    <property type="project" value="InterPro"/>
</dbReference>
<comment type="caution">
    <text evidence="3">The sequence shown here is derived from an EMBL/GenBank/DDBJ whole genome shotgun (WGS) entry which is preliminary data.</text>
</comment>
<evidence type="ECO:0000313" key="3">
    <source>
        <dbReference type="EMBL" id="KMS65737.1"/>
    </source>
</evidence>
<sequence length="100" mass="10905">AAELQGTHAYAPAFATPDYTPPELQWPEIDERGARTPPPADIWAFGVLAHVALTGSFPLPGGSTEARPHPPTRYDRGTEELRLSPSLAENWREIITDCLA</sequence>
<dbReference type="SUPFAM" id="SSF56112">
    <property type="entry name" value="Protein kinase-like (PK-like)"/>
    <property type="match status" value="1"/>
</dbReference>
<evidence type="ECO:0000259" key="2">
    <source>
        <dbReference type="PROSITE" id="PS50011"/>
    </source>
</evidence>
<feature type="compositionally biased region" description="Basic and acidic residues" evidence="1">
    <location>
        <begin position="66"/>
        <end position="78"/>
    </location>
</feature>
<dbReference type="EMBL" id="LFNT01000289">
    <property type="protein sequence ID" value="KMS65737.1"/>
    <property type="molecule type" value="Genomic_DNA"/>
</dbReference>
<feature type="non-terminal residue" evidence="3">
    <location>
        <position position="1"/>
    </location>
</feature>
<feature type="region of interest" description="Disordered" evidence="1">
    <location>
        <begin position="1"/>
        <end position="22"/>
    </location>
</feature>
<dbReference type="InterPro" id="IPR000719">
    <property type="entry name" value="Prot_kinase_dom"/>
</dbReference>
<dbReference type="AlphaFoldDB" id="A0A0J7YQG6"/>
<gene>
    <name evidence="3" type="ORF">ACM01_46865</name>
</gene>
<feature type="non-terminal residue" evidence="3">
    <location>
        <position position="100"/>
    </location>
</feature>
<feature type="region of interest" description="Disordered" evidence="1">
    <location>
        <begin position="59"/>
        <end position="78"/>
    </location>
</feature>
<evidence type="ECO:0000256" key="1">
    <source>
        <dbReference type="SAM" id="MobiDB-lite"/>
    </source>
</evidence>
<dbReference type="GO" id="GO:0004672">
    <property type="term" value="F:protein kinase activity"/>
    <property type="evidence" value="ECO:0007669"/>
    <property type="project" value="InterPro"/>
</dbReference>
<dbReference type="Gene3D" id="1.10.510.10">
    <property type="entry name" value="Transferase(Phosphotransferase) domain 1"/>
    <property type="match status" value="1"/>
</dbReference>
<dbReference type="PROSITE" id="PS50011">
    <property type="entry name" value="PROTEIN_KINASE_DOM"/>
    <property type="match status" value="1"/>
</dbReference>
<dbReference type="InterPro" id="IPR011009">
    <property type="entry name" value="Kinase-like_dom_sf"/>
</dbReference>
<protein>
    <recommendedName>
        <fullName evidence="2">Protein kinase domain-containing protein</fullName>
    </recommendedName>
</protein>
<feature type="domain" description="Protein kinase" evidence="2">
    <location>
        <begin position="1"/>
        <end position="100"/>
    </location>
</feature>
<accession>A0A0J7YQG6</accession>
<proteinExistence type="predicted"/>
<reference evidence="3 4" key="1">
    <citation type="submission" date="2015-06" db="EMBL/GenBank/DDBJ databases">
        <authorList>
            <person name="Ju K.-S."/>
            <person name="Doroghazi J.R."/>
            <person name="Metcalf W.W."/>
        </authorList>
    </citation>
    <scope>NUCLEOTIDE SEQUENCE [LARGE SCALE GENOMIC DNA]</scope>
    <source>
        <strain evidence="3 4">NRRL 3414</strain>
    </source>
</reference>
<name>A0A0J7YQG6_STRVR</name>
<organism evidence="3 4">
    <name type="scientific">Streptomyces viridochromogenes</name>
    <dbReference type="NCBI Taxonomy" id="1938"/>
    <lineage>
        <taxon>Bacteria</taxon>
        <taxon>Bacillati</taxon>
        <taxon>Actinomycetota</taxon>
        <taxon>Actinomycetes</taxon>
        <taxon>Kitasatosporales</taxon>
        <taxon>Streptomycetaceae</taxon>
        <taxon>Streptomyces</taxon>
    </lineage>
</organism>
<dbReference type="Proteomes" id="UP000037432">
    <property type="component" value="Unassembled WGS sequence"/>
</dbReference>
<evidence type="ECO:0000313" key="4">
    <source>
        <dbReference type="Proteomes" id="UP000037432"/>
    </source>
</evidence>